<keyword evidence="4 8" id="KW-0812">Transmembrane</keyword>
<dbReference type="PROSITE" id="PS50928">
    <property type="entry name" value="ABC_TM1"/>
    <property type="match status" value="1"/>
</dbReference>
<sequence length="235" mass="26481">MWSWDFAISILPQLLQAMVVTIEATIVGFIVATVLGLFWTICRRSSIKPLKFAVVAIVEFVRSTPLLVQLYFIFFVFPTFGITLSPFSAGVLGLGLHYSTYLTEVFRTGIDSIPKGQWEASTALNLSKIKVWTHVIMPQAIPPIIPMLGNYFIVMFKETPLLSAISIVEMVQAAQIIGSNSFRYVEAFTDVGVIFLLLSYPASLLFQYTERRIQHRFDLSVKASKIEEDHYATNK</sequence>
<name>A0ABW5S332_9BACL</name>
<gene>
    <name evidence="10" type="primary">ehuD</name>
    <name evidence="10" type="ORF">ACFSUE_11160</name>
</gene>
<evidence type="ECO:0000313" key="10">
    <source>
        <dbReference type="EMBL" id="MFD2694181.1"/>
    </source>
</evidence>
<keyword evidence="2 8" id="KW-0813">Transport</keyword>
<keyword evidence="5" id="KW-0029">Amino-acid transport</keyword>
<dbReference type="NCBIfam" id="TIGR01726">
    <property type="entry name" value="HEQRo_perm_3TM"/>
    <property type="match status" value="1"/>
</dbReference>
<dbReference type="InterPro" id="IPR014341">
    <property type="entry name" value="Ectoine_EhuD"/>
</dbReference>
<feature type="transmembrane region" description="Helical" evidence="8">
    <location>
        <begin position="161"/>
        <end position="178"/>
    </location>
</feature>
<dbReference type="Pfam" id="PF00528">
    <property type="entry name" value="BPD_transp_1"/>
    <property type="match status" value="1"/>
</dbReference>
<evidence type="ECO:0000313" key="11">
    <source>
        <dbReference type="Proteomes" id="UP001597399"/>
    </source>
</evidence>
<dbReference type="PANTHER" id="PTHR30614">
    <property type="entry name" value="MEMBRANE COMPONENT OF AMINO ACID ABC TRANSPORTER"/>
    <property type="match status" value="1"/>
</dbReference>
<evidence type="ECO:0000256" key="8">
    <source>
        <dbReference type="RuleBase" id="RU363032"/>
    </source>
</evidence>
<evidence type="ECO:0000259" key="9">
    <source>
        <dbReference type="PROSITE" id="PS50928"/>
    </source>
</evidence>
<dbReference type="InterPro" id="IPR043429">
    <property type="entry name" value="ArtM/GltK/GlnP/TcyL/YhdX-like"/>
</dbReference>
<comment type="subcellular location">
    <subcellularLocation>
        <location evidence="1 8">Cell membrane</location>
        <topology evidence="1 8">Multi-pass membrane protein</topology>
    </subcellularLocation>
</comment>
<evidence type="ECO:0000256" key="2">
    <source>
        <dbReference type="ARBA" id="ARBA00022448"/>
    </source>
</evidence>
<dbReference type="InterPro" id="IPR035906">
    <property type="entry name" value="MetI-like_sf"/>
</dbReference>
<dbReference type="InterPro" id="IPR010065">
    <property type="entry name" value="AA_ABC_transptr_permease_3TM"/>
</dbReference>
<dbReference type="NCBIfam" id="TIGR03003">
    <property type="entry name" value="ectoine_ehuD"/>
    <property type="match status" value="1"/>
</dbReference>
<dbReference type="Gene3D" id="1.10.3720.10">
    <property type="entry name" value="MetI-like"/>
    <property type="match status" value="1"/>
</dbReference>
<dbReference type="RefSeq" id="WP_253057738.1">
    <property type="nucleotide sequence ID" value="NZ_JAMXWM010000001.1"/>
</dbReference>
<comment type="caution">
    <text evidence="10">The sequence shown here is derived from an EMBL/GenBank/DDBJ whole genome shotgun (WGS) entry which is preliminary data.</text>
</comment>
<feature type="domain" description="ABC transmembrane type-1" evidence="9">
    <location>
        <begin position="14"/>
        <end position="206"/>
    </location>
</feature>
<proteinExistence type="inferred from homology"/>
<dbReference type="InterPro" id="IPR000515">
    <property type="entry name" value="MetI-like"/>
</dbReference>
<evidence type="ECO:0000256" key="5">
    <source>
        <dbReference type="ARBA" id="ARBA00022970"/>
    </source>
</evidence>
<evidence type="ECO:0000256" key="4">
    <source>
        <dbReference type="ARBA" id="ARBA00022692"/>
    </source>
</evidence>
<accession>A0ABW5S332</accession>
<evidence type="ECO:0000256" key="1">
    <source>
        <dbReference type="ARBA" id="ARBA00004651"/>
    </source>
</evidence>
<feature type="transmembrane region" description="Helical" evidence="8">
    <location>
        <begin position="184"/>
        <end position="206"/>
    </location>
</feature>
<dbReference type="EMBL" id="JBHUMQ010000026">
    <property type="protein sequence ID" value="MFD2694181.1"/>
    <property type="molecule type" value="Genomic_DNA"/>
</dbReference>
<evidence type="ECO:0000256" key="3">
    <source>
        <dbReference type="ARBA" id="ARBA00022475"/>
    </source>
</evidence>
<feature type="transmembrane region" description="Helical" evidence="8">
    <location>
        <begin position="70"/>
        <end position="96"/>
    </location>
</feature>
<reference evidence="11" key="1">
    <citation type="journal article" date="2019" name="Int. J. Syst. Evol. Microbiol.">
        <title>The Global Catalogue of Microorganisms (GCM) 10K type strain sequencing project: providing services to taxonomists for standard genome sequencing and annotation.</title>
        <authorList>
            <consortium name="The Broad Institute Genomics Platform"/>
            <consortium name="The Broad Institute Genome Sequencing Center for Infectious Disease"/>
            <person name="Wu L."/>
            <person name="Ma J."/>
        </authorList>
    </citation>
    <scope>NUCLEOTIDE SEQUENCE [LARGE SCALE GENOMIC DNA]</scope>
    <source>
        <strain evidence="11">TISTR 2466</strain>
    </source>
</reference>
<dbReference type="Proteomes" id="UP001597399">
    <property type="component" value="Unassembled WGS sequence"/>
</dbReference>
<organism evidence="10 11">
    <name type="scientific">Sporolactobacillus shoreicorticis</name>
    <dbReference type="NCBI Taxonomy" id="1923877"/>
    <lineage>
        <taxon>Bacteria</taxon>
        <taxon>Bacillati</taxon>
        <taxon>Bacillota</taxon>
        <taxon>Bacilli</taxon>
        <taxon>Bacillales</taxon>
        <taxon>Sporolactobacillaceae</taxon>
        <taxon>Sporolactobacillus</taxon>
    </lineage>
</organism>
<keyword evidence="7 8" id="KW-0472">Membrane</keyword>
<keyword evidence="3" id="KW-1003">Cell membrane</keyword>
<dbReference type="SUPFAM" id="SSF161098">
    <property type="entry name" value="MetI-like"/>
    <property type="match status" value="1"/>
</dbReference>
<dbReference type="CDD" id="cd06261">
    <property type="entry name" value="TM_PBP2"/>
    <property type="match status" value="1"/>
</dbReference>
<feature type="transmembrane region" description="Helical" evidence="8">
    <location>
        <begin position="131"/>
        <end position="154"/>
    </location>
</feature>
<keyword evidence="6 8" id="KW-1133">Transmembrane helix</keyword>
<evidence type="ECO:0000256" key="6">
    <source>
        <dbReference type="ARBA" id="ARBA00022989"/>
    </source>
</evidence>
<evidence type="ECO:0000256" key="7">
    <source>
        <dbReference type="ARBA" id="ARBA00023136"/>
    </source>
</evidence>
<protein>
    <submittedName>
        <fullName evidence="10">Ectoine/hydroxyectoine ABC transporter permease subunit EhuD</fullName>
    </submittedName>
</protein>
<comment type="similarity">
    <text evidence="8">Belongs to the binding-protein-dependent transport system permease family.</text>
</comment>
<dbReference type="PANTHER" id="PTHR30614:SF0">
    <property type="entry name" value="L-CYSTINE TRANSPORT SYSTEM PERMEASE PROTEIN TCYL"/>
    <property type="match status" value="1"/>
</dbReference>
<feature type="transmembrane region" description="Helical" evidence="8">
    <location>
        <begin position="20"/>
        <end position="42"/>
    </location>
</feature>
<keyword evidence="11" id="KW-1185">Reference proteome</keyword>